<dbReference type="RefSeq" id="WP_142833500.1">
    <property type="nucleotide sequence ID" value="NZ_VFSV01000005.1"/>
</dbReference>
<comment type="caution">
    <text evidence="1">The sequence shown here is derived from an EMBL/GenBank/DDBJ whole genome shotgun (WGS) entry which is preliminary data.</text>
</comment>
<gene>
    <name evidence="1" type="ORF">FEV53_03835</name>
</gene>
<dbReference type="OrthoDB" id="9812542at2"/>
<dbReference type="Gene3D" id="1.10.238.120">
    <property type="entry name" value="Jann4075-like"/>
    <property type="match status" value="1"/>
</dbReference>
<dbReference type="SUPFAM" id="SSF158587">
    <property type="entry name" value="Jann4075-like"/>
    <property type="match status" value="1"/>
</dbReference>
<sequence>MSKRDDLIQTYAADLREKCGIEPDMDLLTKVTIGCGPSIYNADASTVAASDDAELERVKANFLMKKLGLPDGPQLMEAINSVIETYGRSNRNKYRAVVYYMLVVHFGKSSVYG</sequence>
<dbReference type="Pfam" id="PF11015">
    <property type="entry name" value="DUF2853"/>
    <property type="match status" value="1"/>
</dbReference>
<dbReference type="InterPro" id="IPR021274">
    <property type="entry name" value="DUF2853"/>
</dbReference>
<accession>A0A547Q854</accession>
<keyword evidence="2" id="KW-1185">Reference proteome</keyword>
<reference evidence="1 2" key="1">
    <citation type="submission" date="2019-06" db="EMBL/GenBank/DDBJ databases">
        <title>Paenimaribius caenipelagi gen. nov., sp. nov., isolated from a tidal flat.</title>
        <authorList>
            <person name="Yoon J.-H."/>
        </authorList>
    </citation>
    <scope>NUCLEOTIDE SEQUENCE [LARGE SCALE GENOMIC DNA]</scope>
    <source>
        <strain evidence="1 2">JBTF-M29</strain>
    </source>
</reference>
<name>A0A547Q854_9RHOB</name>
<dbReference type="Proteomes" id="UP000318590">
    <property type="component" value="Unassembled WGS sequence"/>
</dbReference>
<evidence type="ECO:0000313" key="2">
    <source>
        <dbReference type="Proteomes" id="UP000318590"/>
    </source>
</evidence>
<dbReference type="AlphaFoldDB" id="A0A547Q854"/>
<dbReference type="InterPro" id="IPR023154">
    <property type="entry name" value="Jann4075-like_sf"/>
</dbReference>
<evidence type="ECO:0000313" key="1">
    <source>
        <dbReference type="EMBL" id="TRD22556.1"/>
    </source>
</evidence>
<proteinExistence type="predicted"/>
<dbReference type="EMBL" id="VFSV01000005">
    <property type="protein sequence ID" value="TRD22556.1"/>
    <property type="molecule type" value="Genomic_DNA"/>
</dbReference>
<protein>
    <submittedName>
        <fullName evidence="1">DUF2853 family protein</fullName>
    </submittedName>
</protein>
<organism evidence="1 2">
    <name type="scientific">Palleronia caenipelagi</name>
    <dbReference type="NCBI Taxonomy" id="2489174"/>
    <lineage>
        <taxon>Bacteria</taxon>
        <taxon>Pseudomonadati</taxon>
        <taxon>Pseudomonadota</taxon>
        <taxon>Alphaproteobacteria</taxon>
        <taxon>Rhodobacterales</taxon>
        <taxon>Roseobacteraceae</taxon>
        <taxon>Palleronia</taxon>
    </lineage>
</organism>